<name>A0ABW3ZK27_9RHOB</name>
<keyword evidence="1" id="KW-0378">Hydrolase</keyword>
<dbReference type="PANTHER" id="PTHR12475:SF4">
    <property type="entry name" value="PROTEIN THEM6"/>
    <property type="match status" value="1"/>
</dbReference>
<evidence type="ECO:0000313" key="1">
    <source>
        <dbReference type="EMBL" id="MFD1343506.1"/>
    </source>
</evidence>
<dbReference type="InterPro" id="IPR051490">
    <property type="entry name" value="THEM6_lcsJ_thioesterase"/>
</dbReference>
<dbReference type="EC" id="3.1.2.-" evidence="1"/>
<comment type="caution">
    <text evidence="1">The sequence shown here is derived from an EMBL/GenBank/DDBJ whole genome shotgun (WGS) entry which is preliminary data.</text>
</comment>
<dbReference type="CDD" id="cd00586">
    <property type="entry name" value="4HBT"/>
    <property type="match status" value="1"/>
</dbReference>
<dbReference type="Proteomes" id="UP001597135">
    <property type="component" value="Unassembled WGS sequence"/>
</dbReference>
<gene>
    <name evidence="1" type="ORF">ACFQ4E_13840</name>
</gene>
<dbReference type="EMBL" id="JBHTMU010000026">
    <property type="protein sequence ID" value="MFD1343506.1"/>
    <property type="molecule type" value="Genomic_DNA"/>
</dbReference>
<reference evidence="2" key="1">
    <citation type="journal article" date="2019" name="Int. J. Syst. Evol. Microbiol.">
        <title>The Global Catalogue of Microorganisms (GCM) 10K type strain sequencing project: providing services to taxonomists for standard genome sequencing and annotation.</title>
        <authorList>
            <consortium name="The Broad Institute Genomics Platform"/>
            <consortium name="The Broad Institute Genome Sequencing Center for Infectious Disease"/>
            <person name="Wu L."/>
            <person name="Ma J."/>
        </authorList>
    </citation>
    <scope>NUCLEOTIDE SEQUENCE [LARGE SCALE GENOMIC DNA]</scope>
    <source>
        <strain evidence="2">CCUG 62953</strain>
    </source>
</reference>
<sequence length="177" mass="20674">MYPLIRFAKELVKFRNAPLQPFDTHVSQHLCWPVDIDPWRELNNGRTLTIYDLGRIPLAQRTGLVDILRRRRWGLTVAGSSLRYRRRVRMFDRIEMRSRLVGWDNRFVYIEQSMWKRDGECASHALFRTAVTDASGIVDPSEVARELGLDPVSPPLPDWITAWIDAETARSWPPSRD</sequence>
<protein>
    <submittedName>
        <fullName evidence="1">Acyl-CoA thioesterase</fullName>
        <ecNumber evidence="1">3.1.2.-</ecNumber>
    </submittedName>
</protein>
<proteinExistence type="predicted"/>
<dbReference type="GO" id="GO:0016787">
    <property type="term" value="F:hydrolase activity"/>
    <property type="evidence" value="ECO:0007669"/>
    <property type="project" value="UniProtKB-KW"/>
</dbReference>
<accession>A0ABW3ZK27</accession>
<dbReference type="SUPFAM" id="SSF54637">
    <property type="entry name" value="Thioesterase/thiol ester dehydrase-isomerase"/>
    <property type="match status" value="1"/>
</dbReference>
<dbReference type="Gene3D" id="3.10.129.10">
    <property type="entry name" value="Hotdog Thioesterase"/>
    <property type="match status" value="1"/>
</dbReference>
<organism evidence="1 2">
    <name type="scientific">Litorisediminicola beolgyonensis</name>
    <dbReference type="NCBI Taxonomy" id="1173614"/>
    <lineage>
        <taxon>Bacteria</taxon>
        <taxon>Pseudomonadati</taxon>
        <taxon>Pseudomonadota</taxon>
        <taxon>Alphaproteobacteria</taxon>
        <taxon>Rhodobacterales</taxon>
        <taxon>Paracoccaceae</taxon>
        <taxon>Litorisediminicola</taxon>
    </lineage>
</organism>
<dbReference type="RefSeq" id="WP_386804524.1">
    <property type="nucleotide sequence ID" value="NZ_JBHTMU010000026.1"/>
</dbReference>
<dbReference type="InterPro" id="IPR029069">
    <property type="entry name" value="HotDog_dom_sf"/>
</dbReference>
<dbReference type="PANTHER" id="PTHR12475">
    <property type="match status" value="1"/>
</dbReference>
<evidence type="ECO:0000313" key="2">
    <source>
        <dbReference type="Proteomes" id="UP001597135"/>
    </source>
</evidence>
<keyword evidence="2" id="KW-1185">Reference proteome</keyword>
<dbReference type="Pfam" id="PF13279">
    <property type="entry name" value="4HBT_2"/>
    <property type="match status" value="1"/>
</dbReference>